<dbReference type="KEGG" id="vg:5141830"/>
<organism evidence="1 2">
    <name type="scientific">Clanis bilineata nucleopolyhedrovirus</name>
    <dbReference type="NCBI Taxonomy" id="1307957"/>
    <lineage>
        <taxon>Viruses</taxon>
        <taxon>Viruses incertae sedis</taxon>
        <taxon>Naldaviricetes</taxon>
        <taxon>Lefavirales</taxon>
        <taxon>Baculoviridae</taxon>
        <taxon>Alphabaculovirus</taxon>
        <taxon>Alphabaculovirus clabilineatae</taxon>
    </lineage>
</organism>
<evidence type="ECO:0000313" key="1">
    <source>
        <dbReference type="EMBL" id="ABF47398.1"/>
    </source>
</evidence>
<proteinExistence type="predicted"/>
<dbReference type="OrthoDB" id="16083at10239"/>
<dbReference type="Proteomes" id="UP000214353">
    <property type="component" value="Segment"/>
</dbReference>
<name>Q0N445_9ABAC</name>
<accession>Q0N445</accession>
<reference evidence="1 2" key="1">
    <citation type="journal article" date="2009" name="BMC Genomics">
        <title>Genomic sequence, organization and characteristics of a new nucleopolyhedrovirus isolated from Clanis bilineata larva.</title>
        <authorList>
            <person name="Zhu S.Y."/>
            <person name="Yi J.P."/>
            <person name="Shen W.D."/>
            <person name="Wang L.Q."/>
            <person name="He H.G."/>
            <person name="Wang Y."/>
            <person name="Li B."/>
            <person name="Wang W.B."/>
        </authorList>
    </citation>
    <scope>NUCLEOTIDE SEQUENCE [LARGE SCALE GENOMIC DNA]</scope>
    <source>
        <strain evidence="1">DZ1</strain>
    </source>
</reference>
<dbReference type="EMBL" id="DQ504428">
    <property type="protein sequence ID" value="ABF47398.1"/>
    <property type="molecule type" value="Genomic_DNA"/>
</dbReference>
<keyword evidence="2" id="KW-1185">Reference proteome</keyword>
<protein>
    <submittedName>
        <fullName evidence="1">Ld138-like protein</fullName>
    </submittedName>
</protein>
<sequence>MSCLRKKYVALDGVACNFKTSSLTQLHNMRPDIMPMYCDYAEFNNKYGHKDIGNGMQTRHLPEFNSIYTAWFRQQSYKLNAVYDRFPSSSLLYSLIFRRATNAEYLAVFAMMDEFELLQHWKILVVLPKEGDETLVVQAMIKRANGIDDLSVDYVLEQRKAFKMFAKYFNLKIIYVSFTNIQESINEICESLNDMIDTV</sequence>
<dbReference type="RefSeq" id="YP_717593.1">
    <property type="nucleotide sequence ID" value="NC_008293.1"/>
</dbReference>
<dbReference type="GeneID" id="5141830"/>
<evidence type="ECO:0000313" key="2">
    <source>
        <dbReference type="Proteomes" id="UP000214353"/>
    </source>
</evidence>